<accession>A0ABV8LEN0</accession>
<evidence type="ECO:0000313" key="1">
    <source>
        <dbReference type="EMBL" id="MFC4129347.1"/>
    </source>
</evidence>
<organism evidence="1 2">
    <name type="scientific">Hamadaea flava</name>
    <dbReference type="NCBI Taxonomy" id="1742688"/>
    <lineage>
        <taxon>Bacteria</taxon>
        <taxon>Bacillati</taxon>
        <taxon>Actinomycetota</taxon>
        <taxon>Actinomycetes</taxon>
        <taxon>Micromonosporales</taxon>
        <taxon>Micromonosporaceae</taxon>
        <taxon>Hamadaea</taxon>
    </lineage>
</organism>
<dbReference type="RefSeq" id="WP_253759219.1">
    <property type="nucleotide sequence ID" value="NZ_JAMZDZ010000001.1"/>
</dbReference>
<evidence type="ECO:0000313" key="2">
    <source>
        <dbReference type="Proteomes" id="UP001595816"/>
    </source>
</evidence>
<dbReference type="EMBL" id="JBHSAY010000003">
    <property type="protein sequence ID" value="MFC4129347.1"/>
    <property type="molecule type" value="Genomic_DNA"/>
</dbReference>
<dbReference type="Proteomes" id="UP001595816">
    <property type="component" value="Unassembled WGS sequence"/>
</dbReference>
<proteinExistence type="predicted"/>
<dbReference type="InterPro" id="IPR047990">
    <property type="entry name" value="DLW39-like"/>
</dbReference>
<gene>
    <name evidence="1" type="ORF">ACFOZ4_01820</name>
</gene>
<reference evidence="2" key="1">
    <citation type="journal article" date="2019" name="Int. J. Syst. Evol. Microbiol.">
        <title>The Global Catalogue of Microorganisms (GCM) 10K type strain sequencing project: providing services to taxonomists for standard genome sequencing and annotation.</title>
        <authorList>
            <consortium name="The Broad Institute Genomics Platform"/>
            <consortium name="The Broad Institute Genome Sequencing Center for Infectious Disease"/>
            <person name="Wu L."/>
            <person name="Ma J."/>
        </authorList>
    </citation>
    <scope>NUCLEOTIDE SEQUENCE [LARGE SCALE GENOMIC DNA]</scope>
    <source>
        <strain evidence="2">CGMCC 4.7289</strain>
    </source>
</reference>
<keyword evidence="2" id="KW-1185">Reference proteome</keyword>
<comment type="caution">
    <text evidence="1">The sequence shown here is derived from an EMBL/GenBank/DDBJ whole genome shotgun (WGS) entry which is preliminary data.</text>
</comment>
<dbReference type="NCBIfam" id="NF038356">
    <property type="entry name" value="actino_DLW39"/>
    <property type="match status" value="1"/>
</dbReference>
<sequence length="42" mass="4553">MWKKLLIIAGVIGAAAIVAKKVKDANHDRAVWHEAITATDAR</sequence>
<protein>
    <submittedName>
        <fullName evidence="1">DLW-39 family protein</fullName>
    </submittedName>
</protein>
<name>A0ABV8LEN0_9ACTN</name>